<dbReference type="Gene3D" id="1.10.10.60">
    <property type="entry name" value="Homeodomain-like"/>
    <property type="match status" value="1"/>
</dbReference>
<evidence type="ECO:0000259" key="1">
    <source>
        <dbReference type="Pfam" id="PF13837"/>
    </source>
</evidence>
<evidence type="ECO:0000313" key="2">
    <source>
        <dbReference type="EMBL" id="KYQ50809.1"/>
    </source>
</evidence>
<keyword evidence="3" id="KW-1185">Reference proteome</keyword>
<evidence type="ECO:0000313" key="3">
    <source>
        <dbReference type="Proteomes" id="UP000075809"/>
    </source>
</evidence>
<feature type="non-terminal residue" evidence="2">
    <location>
        <position position="1"/>
    </location>
</feature>
<sequence length="135" mass="15782">FIWPDKAVLLLIEMYREKEVEFSSGFKCSNKIWVEIAAEMNETNPIYDITAQQCSSKMSGLKRTYKNIVDLNKKSGNNKNSWAFFFVCFITHTHTQIYMDIIFDALSLSCIRQWIHYLATKLLLGLLRLPQVKVH</sequence>
<reference evidence="2 3" key="1">
    <citation type="submission" date="2015-09" db="EMBL/GenBank/DDBJ databases">
        <title>Trachymyrmex zeteki WGS genome.</title>
        <authorList>
            <person name="Nygaard S."/>
            <person name="Hu H."/>
            <person name="Boomsma J."/>
            <person name="Zhang G."/>
        </authorList>
    </citation>
    <scope>NUCLEOTIDE SEQUENCE [LARGE SCALE GENOMIC DNA]</scope>
    <source>
        <strain evidence="2">Tzet28-1</strain>
        <tissue evidence="2">Whole body</tissue>
    </source>
</reference>
<dbReference type="EMBL" id="KQ982771">
    <property type="protein sequence ID" value="KYQ50809.1"/>
    <property type="molecule type" value="Genomic_DNA"/>
</dbReference>
<dbReference type="InterPro" id="IPR044822">
    <property type="entry name" value="Myb_DNA-bind_4"/>
</dbReference>
<dbReference type="AlphaFoldDB" id="A0A151WSC5"/>
<feature type="domain" description="Myb/SANT-like DNA-binding" evidence="1">
    <location>
        <begin position="3"/>
        <end position="85"/>
    </location>
</feature>
<protein>
    <recommendedName>
        <fullName evidence="1">Myb/SANT-like DNA-binding domain-containing protein</fullName>
    </recommendedName>
</protein>
<dbReference type="Pfam" id="PF13837">
    <property type="entry name" value="Myb_DNA-bind_4"/>
    <property type="match status" value="1"/>
</dbReference>
<dbReference type="Proteomes" id="UP000075809">
    <property type="component" value="Unassembled WGS sequence"/>
</dbReference>
<proteinExistence type="predicted"/>
<accession>A0A151WSC5</accession>
<name>A0A151WSC5_9HYME</name>
<organism evidence="2 3">
    <name type="scientific">Mycetomoellerius zeteki</name>
    <dbReference type="NCBI Taxonomy" id="64791"/>
    <lineage>
        <taxon>Eukaryota</taxon>
        <taxon>Metazoa</taxon>
        <taxon>Ecdysozoa</taxon>
        <taxon>Arthropoda</taxon>
        <taxon>Hexapoda</taxon>
        <taxon>Insecta</taxon>
        <taxon>Pterygota</taxon>
        <taxon>Neoptera</taxon>
        <taxon>Endopterygota</taxon>
        <taxon>Hymenoptera</taxon>
        <taxon>Apocrita</taxon>
        <taxon>Aculeata</taxon>
        <taxon>Formicoidea</taxon>
        <taxon>Formicidae</taxon>
        <taxon>Myrmicinae</taxon>
        <taxon>Mycetomoellerius</taxon>
    </lineage>
</organism>
<gene>
    <name evidence="2" type="ORF">ALC60_10101</name>
</gene>